<dbReference type="Pfam" id="PF00561">
    <property type="entry name" value="Abhydrolase_1"/>
    <property type="match status" value="1"/>
</dbReference>
<evidence type="ECO:0000313" key="2">
    <source>
        <dbReference type="EMBL" id="AFZ47445.1"/>
    </source>
</evidence>
<gene>
    <name evidence="2" type="ordered locus">Cyast_1482</name>
</gene>
<dbReference type="eggNOG" id="COG0596">
    <property type="taxonomic scope" value="Bacteria"/>
</dbReference>
<dbReference type="PATRIC" id="fig|292563.3.peg.1549"/>
<dbReference type="AlphaFoldDB" id="K9YM23"/>
<keyword evidence="3" id="KW-1185">Reference proteome</keyword>
<dbReference type="BioCyc" id="CSTA292563:G1353-1494-MONOMER"/>
<dbReference type="InterPro" id="IPR000073">
    <property type="entry name" value="AB_hydrolase_1"/>
</dbReference>
<dbReference type="Proteomes" id="UP000010483">
    <property type="component" value="Chromosome"/>
</dbReference>
<proteinExistence type="predicted"/>
<dbReference type="GO" id="GO:0016787">
    <property type="term" value="F:hydrolase activity"/>
    <property type="evidence" value="ECO:0007669"/>
    <property type="project" value="UniProtKB-KW"/>
</dbReference>
<organism evidence="2 3">
    <name type="scientific">Cyanobacterium stanieri (strain ATCC 29140 / PCC 7202)</name>
    <dbReference type="NCBI Taxonomy" id="292563"/>
    <lineage>
        <taxon>Bacteria</taxon>
        <taxon>Bacillati</taxon>
        <taxon>Cyanobacteriota</taxon>
        <taxon>Cyanophyceae</taxon>
        <taxon>Oscillatoriophycideae</taxon>
        <taxon>Chroococcales</taxon>
        <taxon>Geminocystaceae</taxon>
        <taxon>Cyanobacterium</taxon>
    </lineage>
</organism>
<evidence type="ECO:0000313" key="3">
    <source>
        <dbReference type="Proteomes" id="UP000010483"/>
    </source>
</evidence>
<dbReference type="STRING" id="292563.Cyast_1482"/>
<keyword evidence="2" id="KW-0378">Hydrolase</keyword>
<sequence>MFKSLGFIENIAHTSLGDMIYYTSDSVFWQSLQNLDQSSSREQKPPNLIFLHGFGGGSSAYEWSQVYPAFAGEYRIIAPDLIGWGKSAHPQKDYTIDDYLTTITEFLEQVCPEPTTVVASSLTAAFLVRVAIAHPHLFKKLILFTPAGLSDFEENYTKSLFAQIISTPVVDKFFYNVGVASESGIKSFLEKRQFANPQKIYPELIASYLKSASQRNAEYAALSFVRGDLCFDLSKYIEKLTTPTAIVWGRESQFTSPEIGKRLAEMNPQTIKYFQVIEEVGLTPHLELPAVAISLIHKYIELL</sequence>
<dbReference type="Gene3D" id="3.40.50.1820">
    <property type="entry name" value="alpha/beta hydrolase"/>
    <property type="match status" value="1"/>
</dbReference>
<feature type="domain" description="AB hydrolase-1" evidence="1">
    <location>
        <begin position="46"/>
        <end position="280"/>
    </location>
</feature>
<dbReference type="KEGG" id="csn:Cyast_1482"/>
<dbReference type="InterPro" id="IPR029058">
    <property type="entry name" value="AB_hydrolase_fold"/>
</dbReference>
<dbReference type="SUPFAM" id="SSF53474">
    <property type="entry name" value="alpha/beta-Hydrolases"/>
    <property type="match status" value="1"/>
</dbReference>
<evidence type="ECO:0000259" key="1">
    <source>
        <dbReference type="Pfam" id="PF00561"/>
    </source>
</evidence>
<dbReference type="PANTHER" id="PTHR46438:SF2">
    <property type="entry name" value="ALPHA_BETA-HYDROLASES SUPERFAMILY PROTEIN"/>
    <property type="match status" value="1"/>
</dbReference>
<dbReference type="EMBL" id="CP003940">
    <property type="protein sequence ID" value="AFZ47445.1"/>
    <property type="molecule type" value="Genomic_DNA"/>
</dbReference>
<dbReference type="HOGENOM" id="CLU_020336_13_4_3"/>
<reference evidence="3" key="1">
    <citation type="journal article" date="2013" name="Proc. Natl. Acad. Sci. U.S.A.">
        <title>Improving the coverage of the cyanobacterial phylum using diversity-driven genome sequencing.</title>
        <authorList>
            <person name="Shih P.M."/>
            <person name="Wu D."/>
            <person name="Latifi A."/>
            <person name="Axen S.D."/>
            <person name="Fewer D.P."/>
            <person name="Talla E."/>
            <person name="Calteau A."/>
            <person name="Cai F."/>
            <person name="Tandeau de Marsac N."/>
            <person name="Rippka R."/>
            <person name="Herdman M."/>
            <person name="Sivonen K."/>
            <person name="Coursin T."/>
            <person name="Laurent T."/>
            <person name="Goodwin L."/>
            <person name="Nolan M."/>
            <person name="Davenport K.W."/>
            <person name="Han C.S."/>
            <person name="Rubin E.M."/>
            <person name="Eisen J.A."/>
            <person name="Woyke T."/>
            <person name="Gugger M."/>
            <person name="Kerfeld C.A."/>
        </authorList>
    </citation>
    <scope>NUCLEOTIDE SEQUENCE [LARGE SCALE GENOMIC DNA]</scope>
    <source>
        <strain evidence="3">ATCC 29140 / PCC 7202</strain>
    </source>
</reference>
<name>K9YM23_CYASC</name>
<dbReference type="PRINTS" id="PR00111">
    <property type="entry name" value="ABHYDROLASE"/>
</dbReference>
<accession>K9YM23</accession>
<dbReference type="PANTHER" id="PTHR46438">
    <property type="entry name" value="ALPHA/BETA-HYDROLASES SUPERFAMILY PROTEIN"/>
    <property type="match status" value="1"/>
</dbReference>
<protein>
    <submittedName>
        <fullName evidence="2">Alpha/beta hydrolase fold protein</fullName>
    </submittedName>
</protein>